<dbReference type="RefSeq" id="WP_394822000.1">
    <property type="nucleotide sequence ID" value="NZ_CP089984.1"/>
</dbReference>
<dbReference type="Proteomes" id="UP001370348">
    <property type="component" value="Chromosome"/>
</dbReference>
<gene>
    <name evidence="1" type="ORF">LZC94_31580</name>
</gene>
<dbReference type="EMBL" id="CP089984">
    <property type="protein sequence ID" value="WXB12378.1"/>
    <property type="molecule type" value="Genomic_DNA"/>
</dbReference>
<sequence length="107" mass="11256">MGNLQSEIERNVSQVLRSAASQYGSAVMQYANALSSYGKGEIDAAQVAETTLKLVASESRQAIELGIGLASAYAKWAVSLVGINDLKVETRTVSPPGERGEGNEPKA</sequence>
<name>A0ABZ2LN94_9BACT</name>
<accession>A0ABZ2LN94</accession>
<protein>
    <recommendedName>
        <fullName evidence="3">Phasin domain-containing protein</fullName>
    </recommendedName>
</protein>
<proteinExistence type="predicted"/>
<evidence type="ECO:0000313" key="1">
    <source>
        <dbReference type="EMBL" id="WXB12378.1"/>
    </source>
</evidence>
<reference evidence="1 2" key="1">
    <citation type="submission" date="2021-12" db="EMBL/GenBank/DDBJ databases">
        <title>Discovery of the Pendulisporaceae a myxobacterial family with distinct sporulation behavior and unique specialized metabolism.</title>
        <authorList>
            <person name="Garcia R."/>
            <person name="Popoff A."/>
            <person name="Bader C.D."/>
            <person name="Loehr J."/>
            <person name="Walesch S."/>
            <person name="Walt C."/>
            <person name="Boldt J."/>
            <person name="Bunk B."/>
            <person name="Haeckl F.J.F.P.J."/>
            <person name="Gunesch A.P."/>
            <person name="Birkelbach J."/>
            <person name="Nuebel U."/>
            <person name="Pietschmann T."/>
            <person name="Bach T."/>
            <person name="Mueller R."/>
        </authorList>
    </citation>
    <scope>NUCLEOTIDE SEQUENCE [LARGE SCALE GENOMIC DNA]</scope>
    <source>
        <strain evidence="1 2">MSr11954</strain>
    </source>
</reference>
<keyword evidence="2" id="KW-1185">Reference proteome</keyword>
<evidence type="ECO:0000313" key="2">
    <source>
        <dbReference type="Proteomes" id="UP001370348"/>
    </source>
</evidence>
<evidence type="ECO:0008006" key="3">
    <source>
        <dbReference type="Google" id="ProtNLM"/>
    </source>
</evidence>
<organism evidence="1 2">
    <name type="scientific">Pendulispora albinea</name>
    <dbReference type="NCBI Taxonomy" id="2741071"/>
    <lineage>
        <taxon>Bacteria</taxon>
        <taxon>Pseudomonadati</taxon>
        <taxon>Myxococcota</taxon>
        <taxon>Myxococcia</taxon>
        <taxon>Myxococcales</taxon>
        <taxon>Sorangiineae</taxon>
        <taxon>Pendulisporaceae</taxon>
        <taxon>Pendulispora</taxon>
    </lineage>
</organism>